<gene>
    <name evidence="1" type="ORF">CS010_07830</name>
</gene>
<dbReference type="AlphaFoldDB" id="A0A2G3NSE5"/>
<name>A0A2G3NSE5_STRMC</name>
<evidence type="ECO:0000313" key="1">
    <source>
        <dbReference type="EMBL" id="PHV56467.1"/>
    </source>
</evidence>
<protein>
    <recommendedName>
        <fullName evidence="3">YolD-like protein</fullName>
    </recommendedName>
</protein>
<sequence length="123" mass="14078">MIDRSYLPFQSAREYQDVGMQKWMGFFLSEHTAALFDDASKRTFQSELTMEMKHLLLSQLYVNQLTARITIEEKNNLNHVIGNVLTLTSDHVLVKSTDGHITIALEDMLAIELLEEVPLHESA</sequence>
<dbReference type="EMBL" id="PEBM01000044">
    <property type="protein sequence ID" value="PHV56467.1"/>
    <property type="molecule type" value="Genomic_DNA"/>
</dbReference>
<organism evidence="1 2">
    <name type="scientific">Streptococcus macedonicus</name>
    <name type="common">Streptococcus gallolyticus macedonicus</name>
    <dbReference type="NCBI Taxonomy" id="59310"/>
    <lineage>
        <taxon>Bacteria</taxon>
        <taxon>Bacillati</taxon>
        <taxon>Bacillota</taxon>
        <taxon>Bacilli</taxon>
        <taxon>Lactobacillales</taxon>
        <taxon>Streptococcaceae</taxon>
        <taxon>Streptococcus</taxon>
    </lineage>
</organism>
<reference evidence="1 2" key="1">
    <citation type="submission" date="2017-10" db="EMBL/GenBank/DDBJ databases">
        <title>Whole-genome sequence of three Streptococcus macedonicus strains isolated from Italian cheeses of the Veneto region.</title>
        <authorList>
            <person name="Treu L."/>
            <person name="De Diego-Diaz B."/>
            <person name="Papadimitriou K."/>
            <person name="Tsakalidou E."/>
            <person name="Corich V."/>
            <person name="Giacomini A."/>
        </authorList>
    </citation>
    <scope>NUCLEOTIDE SEQUENCE [LARGE SCALE GENOMIC DNA]</scope>
    <source>
        <strain evidence="1 2">27MV</strain>
    </source>
</reference>
<dbReference type="Proteomes" id="UP000222913">
    <property type="component" value="Unassembled WGS sequence"/>
</dbReference>
<evidence type="ECO:0008006" key="3">
    <source>
        <dbReference type="Google" id="ProtNLM"/>
    </source>
</evidence>
<accession>A0A2G3NSE5</accession>
<comment type="caution">
    <text evidence="1">The sequence shown here is derived from an EMBL/GenBank/DDBJ whole genome shotgun (WGS) entry which is preliminary data.</text>
</comment>
<proteinExistence type="predicted"/>
<dbReference type="RefSeq" id="WP_099390676.1">
    <property type="nucleotide sequence ID" value="NZ_PEBM01000044.1"/>
</dbReference>
<evidence type="ECO:0000313" key="2">
    <source>
        <dbReference type="Proteomes" id="UP000222913"/>
    </source>
</evidence>